<dbReference type="InterPro" id="IPR035298">
    <property type="entry name" value="PSMD13"/>
</dbReference>
<sequence>MISSNIVEMLDKLSLEHPTVSSQLEDIKNNYKESMWHIITDQLYNLTSDAEFDQGGDLVTFFNDFVIKLDTKINELKYIRIAVNCSRQFQNIEEAITFLSNLEEKVKDSIGAQLFLKVSIAEKRLALGQYNECFDLLEEVEGQLKAQNDIDQIVYSELYKTLALYYRRKEKYTEFYQNGLQFLAYTPAEELTEQEKHEWCINMGKAILLGKDIYNIAELLEKEILKSLINTDYEWLYDILKALNTANIDEFEECLRKYEDKINSSEELVKNQNQLEQKIKILAFLDLIFHREKGDRNLDFELIADITRLRVEDVELLVMKSMSLGLVRGTIDQVDQIVRVSWVKPRMLPRDKIKIMSEKLAKWDVQIKQTLELLTQGSE</sequence>
<feature type="domain" description="PCI" evidence="4">
    <location>
        <begin position="175"/>
        <end position="345"/>
    </location>
</feature>
<dbReference type="Pfam" id="PF01399">
    <property type="entry name" value="PCI"/>
    <property type="match status" value="1"/>
</dbReference>
<evidence type="ECO:0000259" key="4">
    <source>
        <dbReference type="PROSITE" id="PS50250"/>
    </source>
</evidence>
<dbReference type="GO" id="GO:0005198">
    <property type="term" value="F:structural molecule activity"/>
    <property type="evidence" value="ECO:0007669"/>
    <property type="project" value="TreeGrafter"/>
</dbReference>
<dbReference type="SMART" id="SM00088">
    <property type="entry name" value="PINT"/>
    <property type="match status" value="1"/>
</dbReference>
<gene>
    <name evidence="5" type="ORF">ECRASSUSDP1_LOCUS13199</name>
</gene>
<keyword evidence="2" id="KW-0647">Proteasome</keyword>
<dbReference type="GO" id="GO:0005829">
    <property type="term" value="C:cytosol"/>
    <property type="evidence" value="ECO:0007669"/>
    <property type="project" value="TreeGrafter"/>
</dbReference>
<evidence type="ECO:0000256" key="3">
    <source>
        <dbReference type="SAM" id="Coils"/>
    </source>
</evidence>
<dbReference type="PROSITE" id="PS50250">
    <property type="entry name" value="PCI"/>
    <property type="match status" value="1"/>
</dbReference>
<dbReference type="PANTHER" id="PTHR10539:SF0">
    <property type="entry name" value="26S PROTEASOME NON-ATPASE REGULATORY SUBUNIT 13"/>
    <property type="match status" value="1"/>
</dbReference>
<evidence type="ECO:0000256" key="1">
    <source>
        <dbReference type="ARBA" id="ARBA00006207"/>
    </source>
</evidence>
<name>A0AAD1XD54_EUPCR</name>
<evidence type="ECO:0000313" key="6">
    <source>
        <dbReference type="Proteomes" id="UP001295684"/>
    </source>
</evidence>
<dbReference type="AlphaFoldDB" id="A0AAD1XD54"/>
<comment type="caution">
    <text evidence="5">The sequence shown here is derived from an EMBL/GenBank/DDBJ whole genome shotgun (WGS) entry which is preliminary data.</text>
</comment>
<reference evidence="5" key="1">
    <citation type="submission" date="2023-07" db="EMBL/GenBank/DDBJ databases">
        <authorList>
            <consortium name="AG Swart"/>
            <person name="Singh M."/>
            <person name="Singh A."/>
            <person name="Seah K."/>
            <person name="Emmerich C."/>
        </authorList>
    </citation>
    <scope>NUCLEOTIDE SEQUENCE</scope>
    <source>
        <strain evidence="5">DP1</strain>
    </source>
</reference>
<organism evidence="5 6">
    <name type="scientific">Euplotes crassus</name>
    <dbReference type="NCBI Taxonomy" id="5936"/>
    <lineage>
        <taxon>Eukaryota</taxon>
        <taxon>Sar</taxon>
        <taxon>Alveolata</taxon>
        <taxon>Ciliophora</taxon>
        <taxon>Intramacronucleata</taxon>
        <taxon>Spirotrichea</taxon>
        <taxon>Hypotrichia</taxon>
        <taxon>Euplotida</taxon>
        <taxon>Euplotidae</taxon>
        <taxon>Moneuplotes</taxon>
    </lineage>
</organism>
<dbReference type="Proteomes" id="UP001295684">
    <property type="component" value="Unassembled WGS sequence"/>
</dbReference>
<keyword evidence="6" id="KW-1185">Reference proteome</keyword>
<dbReference type="InterPro" id="IPR036390">
    <property type="entry name" value="WH_DNA-bd_sf"/>
</dbReference>
<protein>
    <recommendedName>
        <fullName evidence="4">PCI domain-containing protein</fullName>
    </recommendedName>
</protein>
<dbReference type="InterPro" id="IPR054179">
    <property type="entry name" value="PSD13_N"/>
</dbReference>
<dbReference type="Pfam" id="PF22037">
    <property type="entry name" value="PSD13_N"/>
    <property type="match status" value="1"/>
</dbReference>
<dbReference type="SUPFAM" id="SSF46785">
    <property type="entry name" value="Winged helix' DNA-binding domain"/>
    <property type="match status" value="1"/>
</dbReference>
<evidence type="ECO:0000313" key="5">
    <source>
        <dbReference type="EMBL" id="CAI2371874.1"/>
    </source>
</evidence>
<dbReference type="GO" id="GO:0005634">
    <property type="term" value="C:nucleus"/>
    <property type="evidence" value="ECO:0007669"/>
    <property type="project" value="TreeGrafter"/>
</dbReference>
<dbReference type="EMBL" id="CAMPGE010013131">
    <property type="protein sequence ID" value="CAI2371874.1"/>
    <property type="molecule type" value="Genomic_DNA"/>
</dbReference>
<keyword evidence="3" id="KW-0175">Coiled coil</keyword>
<dbReference type="PANTHER" id="PTHR10539">
    <property type="entry name" value="26S PROTEASOME NON-ATPASE REGULATORY SUBUNIT 13"/>
    <property type="match status" value="1"/>
</dbReference>
<evidence type="ECO:0000256" key="2">
    <source>
        <dbReference type="ARBA" id="ARBA00022942"/>
    </source>
</evidence>
<dbReference type="GO" id="GO:0006511">
    <property type="term" value="P:ubiquitin-dependent protein catabolic process"/>
    <property type="evidence" value="ECO:0007669"/>
    <property type="project" value="TreeGrafter"/>
</dbReference>
<accession>A0AAD1XD54</accession>
<feature type="coiled-coil region" evidence="3">
    <location>
        <begin position="248"/>
        <end position="278"/>
    </location>
</feature>
<dbReference type="InterPro" id="IPR000717">
    <property type="entry name" value="PCI_dom"/>
</dbReference>
<dbReference type="GO" id="GO:0008541">
    <property type="term" value="C:proteasome regulatory particle, lid subcomplex"/>
    <property type="evidence" value="ECO:0007669"/>
    <property type="project" value="TreeGrafter"/>
</dbReference>
<comment type="similarity">
    <text evidence="1">Belongs to the proteasome subunit S11 family.</text>
</comment>
<proteinExistence type="inferred from homology"/>